<dbReference type="Pfam" id="PF01397">
    <property type="entry name" value="Terpene_synth"/>
    <property type="match status" value="1"/>
</dbReference>
<sequence>MSVAALAIATSTPSSDVPRRSANYHPSVWGDHFLKYASQPLEVDEKMEDRIGTLKETVRKMLVPATDKPLTKVRLIDSIQRLGVDYHFESEIDEVLCQIQNNYVKDGIITLNEDLHSLALLFRLLRQQGYHVSPDVFNKFKDEQGKISETIANDVEGMLSLYEAAHLRIHGEDILDEALDFTSTHLKFLTTQLSDSHAGNVIRSLKRPLRMRLPRLEARHYFFTYQEDPSHIETLLAFAKLDFNGLQKLHQREIGNLSKWWKDLDFATKLPFARNRLVEAYFWILGVYFEPCYSLARRIMTKVISLTSIIDDIYDVYGTLEELQLFTEAIDKWDISCMDFLPEYMKLIYQPLLDVYDEIERETAKEGRAFCVNYGKEQMRKVVRAYLAEAKWFHNNYTPTLEEYMEVAQVSSAYSMLTTVSFIGVGSIATEEAFKWVTKDPKIVKASLIICRLMDDIVSSKFEQERGHVVSALECYMKQHGATEEETIVEFRRRVENAWKDINEACLQPFEVAKPLLMRSLNLSRVISLLYTDDDCYTRSAGNTKKNIEALLINPVA</sequence>
<dbReference type="InterPro" id="IPR050148">
    <property type="entry name" value="Terpene_synthase-like"/>
</dbReference>
<dbReference type="FunFam" id="1.10.600.10:FF:000007">
    <property type="entry name" value="Isoprene synthase, chloroplastic"/>
    <property type="match status" value="1"/>
</dbReference>
<dbReference type="GO" id="GO:0010333">
    <property type="term" value="F:terpene synthase activity"/>
    <property type="evidence" value="ECO:0007669"/>
    <property type="project" value="InterPro"/>
</dbReference>
<dbReference type="Pfam" id="PF03936">
    <property type="entry name" value="Terpene_synth_C"/>
    <property type="match status" value="1"/>
</dbReference>
<protein>
    <submittedName>
        <fullName evidence="7">Terpene synthase 4</fullName>
    </submittedName>
</protein>
<keyword evidence="2" id="KW-0479">Metal-binding</keyword>
<dbReference type="InterPro" id="IPR005630">
    <property type="entry name" value="Terpene_synthase_metal-bd"/>
</dbReference>
<dbReference type="InterPro" id="IPR008930">
    <property type="entry name" value="Terpenoid_cyclase/PrenylTrfase"/>
</dbReference>
<dbReference type="PANTHER" id="PTHR31225">
    <property type="entry name" value="OS04G0344100 PROTEIN-RELATED"/>
    <property type="match status" value="1"/>
</dbReference>
<dbReference type="SFLD" id="SFLDG01019">
    <property type="entry name" value="Terpene_Cyclase_Like_1_C_Termi"/>
    <property type="match status" value="1"/>
</dbReference>
<dbReference type="InterPro" id="IPR008949">
    <property type="entry name" value="Isoprenoid_synthase_dom_sf"/>
</dbReference>
<gene>
    <name evidence="7" type="primary">TPS4</name>
</gene>
<feature type="domain" description="Terpene synthase metal-binding" evidence="6">
    <location>
        <begin position="262"/>
        <end position="501"/>
    </location>
</feature>
<dbReference type="GO" id="GO:0000287">
    <property type="term" value="F:magnesium ion binding"/>
    <property type="evidence" value="ECO:0007669"/>
    <property type="project" value="InterPro"/>
</dbReference>
<dbReference type="InterPro" id="IPR001906">
    <property type="entry name" value="Terpene_synth_N"/>
</dbReference>
<feature type="domain" description="Terpene synthase N-terminal" evidence="5">
    <location>
        <begin position="28"/>
        <end position="196"/>
    </location>
</feature>
<dbReference type="EMBL" id="KF218240">
    <property type="protein sequence ID" value="AGW18157.1"/>
    <property type="molecule type" value="mRNA"/>
</dbReference>
<dbReference type="GO" id="GO:0009611">
    <property type="term" value="P:response to wounding"/>
    <property type="evidence" value="ECO:0007669"/>
    <property type="project" value="UniProtKB-ARBA"/>
</dbReference>
<dbReference type="GO" id="GO:0080027">
    <property type="term" value="P:response to herbivore"/>
    <property type="evidence" value="ECO:0007669"/>
    <property type="project" value="UniProtKB-ARBA"/>
</dbReference>
<name>U3MLM2_9FABA</name>
<keyword evidence="4" id="KW-0456">Lyase</keyword>
<dbReference type="CDD" id="cd00684">
    <property type="entry name" value="Terpene_cyclase_plant_C1"/>
    <property type="match status" value="1"/>
</dbReference>
<evidence type="ECO:0000256" key="1">
    <source>
        <dbReference type="ARBA" id="ARBA00001946"/>
    </source>
</evidence>
<evidence type="ECO:0000259" key="6">
    <source>
        <dbReference type="Pfam" id="PF03936"/>
    </source>
</evidence>
<evidence type="ECO:0000259" key="5">
    <source>
        <dbReference type="Pfam" id="PF01397"/>
    </source>
</evidence>
<evidence type="ECO:0000256" key="2">
    <source>
        <dbReference type="ARBA" id="ARBA00022723"/>
    </source>
</evidence>
<dbReference type="InterPro" id="IPR036965">
    <property type="entry name" value="Terpene_synth_N_sf"/>
</dbReference>
<dbReference type="PANTHER" id="PTHR31225:SF221">
    <property type="entry name" value="(-)-GERMACRENE D SYNTHASE"/>
    <property type="match status" value="1"/>
</dbReference>
<accession>U3MLM2</accession>
<evidence type="ECO:0000313" key="7">
    <source>
        <dbReference type="EMBL" id="AGW18157.1"/>
    </source>
</evidence>
<organism evidence="7">
    <name type="scientific">Copaifera officinalis</name>
    <dbReference type="NCBI Taxonomy" id="327148"/>
    <lineage>
        <taxon>Eukaryota</taxon>
        <taxon>Viridiplantae</taxon>
        <taxon>Streptophyta</taxon>
        <taxon>Embryophyta</taxon>
        <taxon>Tracheophyta</taxon>
        <taxon>Spermatophyta</taxon>
        <taxon>Magnoliopsida</taxon>
        <taxon>eudicotyledons</taxon>
        <taxon>Gunneridae</taxon>
        <taxon>Pentapetalae</taxon>
        <taxon>rosids</taxon>
        <taxon>fabids</taxon>
        <taxon>Fabales</taxon>
        <taxon>Fabaceae</taxon>
        <taxon>Detarioideae</taxon>
        <taxon>Detarieae</taxon>
        <taxon>Copaifera</taxon>
    </lineage>
</organism>
<reference evidence="7" key="1">
    <citation type="submission" date="2013-06" db="EMBL/GenBank/DDBJ databases">
        <title>De novo transcriptome mining of Copaifera officinalis and functional characterization of mono- and sesquiterpene synthases in Copaifera officinalis and Copaifera langsdorfii.</title>
        <authorList>
            <person name="Joyce B.L."/>
            <person name="Al-Ahmad H."/>
            <person name="Peng Y."/>
            <person name="Liu S."/>
            <person name="Ranjan P."/>
            <person name="John J.C."/>
            <person name="Sun X."/>
            <person name="Wong G.K."/>
            <person name="Chen F."/>
            <person name="Yuan J.S."/>
            <person name="Stewart C.N."/>
        </authorList>
    </citation>
    <scope>NUCLEOTIDE SEQUENCE</scope>
</reference>
<comment type="cofactor">
    <cofactor evidence="1">
        <name>Mg(2+)</name>
        <dbReference type="ChEBI" id="CHEBI:18420"/>
    </cofactor>
</comment>
<dbReference type="SFLD" id="SFLDS00005">
    <property type="entry name" value="Isoprenoid_Synthase_Type_I"/>
    <property type="match status" value="1"/>
</dbReference>
<proteinExistence type="evidence at transcript level"/>
<dbReference type="InterPro" id="IPR044814">
    <property type="entry name" value="Terpene_cyclase_plant_C1"/>
</dbReference>
<evidence type="ECO:0000256" key="3">
    <source>
        <dbReference type="ARBA" id="ARBA00022842"/>
    </source>
</evidence>
<dbReference type="Gene3D" id="1.10.600.10">
    <property type="entry name" value="Farnesyl Diphosphate Synthase"/>
    <property type="match status" value="1"/>
</dbReference>
<keyword evidence="3" id="KW-0460">Magnesium</keyword>
<dbReference type="SUPFAM" id="SSF48239">
    <property type="entry name" value="Terpenoid cyclases/Protein prenyltransferases"/>
    <property type="match status" value="1"/>
</dbReference>
<dbReference type="AlphaFoldDB" id="U3MLM2"/>
<dbReference type="InterPro" id="IPR034741">
    <property type="entry name" value="Terpene_cyclase-like_1_C"/>
</dbReference>
<dbReference type="Gene3D" id="1.50.10.130">
    <property type="entry name" value="Terpene synthase, N-terminal domain"/>
    <property type="match status" value="1"/>
</dbReference>
<dbReference type="SUPFAM" id="SSF48576">
    <property type="entry name" value="Terpenoid synthases"/>
    <property type="match status" value="1"/>
</dbReference>
<dbReference type="FunFam" id="1.50.10.130:FF:000001">
    <property type="entry name" value="Isoprene synthase, chloroplastic"/>
    <property type="match status" value="1"/>
</dbReference>
<evidence type="ECO:0000256" key="4">
    <source>
        <dbReference type="ARBA" id="ARBA00023239"/>
    </source>
</evidence>
<dbReference type="GO" id="GO:0016102">
    <property type="term" value="P:diterpenoid biosynthetic process"/>
    <property type="evidence" value="ECO:0007669"/>
    <property type="project" value="InterPro"/>
</dbReference>